<feature type="compositionally biased region" description="Polar residues" evidence="2">
    <location>
        <begin position="46"/>
        <end position="58"/>
    </location>
</feature>
<dbReference type="EMBL" id="LVLJ01001134">
    <property type="protein sequence ID" value="OAE31233.1"/>
    <property type="molecule type" value="Genomic_DNA"/>
</dbReference>
<name>A0A176WF25_MARPO</name>
<feature type="coiled-coil region" evidence="1">
    <location>
        <begin position="139"/>
        <end position="166"/>
    </location>
</feature>
<keyword evidence="4" id="KW-1185">Reference proteome</keyword>
<reference evidence="3" key="1">
    <citation type="submission" date="2016-03" db="EMBL/GenBank/DDBJ databases">
        <title>Mechanisms controlling the formation of the plant cell surface in tip-growing cells are functionally conserved among land plants.</title>
        <authorList>
            <person name="Honkanen S."/>
            <person name="Jones V.A."/>
            <person name="Morieri G."/>
            <person name="Champion C."/>
            <person name="Hetherington A.J."/>
            <person name="Kelly S."/>
            <person name="Saint-Marcoux D."/>
            <person name="Proust H."/>
            <person name="Prescott H."/>
            <person name="Dolan L."/>
        </authorList>
    </citation>
    <scope>NUCLEOTIDE SEQUENCE [LARGE SCALE GENOMIC DNA]</scope>
    <source>
        <tissue evidence="3">Whole gametophyte</tissue>
    </source>
</reference>
<keyword evidence="1" id="KW-0175">Coiled coil</keyword>
<feature type="region of interest" description="Disordered" evidence="2">
    <location>
        <begin position="1"/>
        <end position="68"/>
    </location>
</feature>
<proteinExistence type="predicted"/>
<evidence type="ECO:0000256" key="1">
    <source>
        <dbReference type="SAM" id="Coils"/>
    </source>
</evidence>
<protein>
    <submittedName>
        <fullName evidence="3">Uncharacterized protein</fullName>
    </submittedName>
</protein>
<feature type="compositionally biased region" description="Basic and acidic residues" evidence="2">
    <location>
        <begin position="1"/>
        <end position="38"/>
    </location>
</feature>
<dbReference type="Proteomes" id="UP000077202">
    <property type="component" value="Unassembled WGS sequence"/>
</dbReference>
<gene>
    <name evidence="3" type="ORF">AXG93_1293s1100</name>
</gene>
<evidence type="ECO:0000313" key="3">
    <source>
        <dbReference type="EMBL" id="OAE31233.1"/>
    </source>
</evidence>
<evidence type="ECO:0000256" key="2">
    <source>
        <dbReference type="SAM" id="MobiDB-lite"/>
    </source>
</evidence>
<comment type="caution">
    <text evidence="3">The sequence shown here is derived from an EMBL/GenBank/DDBJ whole genome shotgun (WGS) entry which is preliminary data.</text>
</comment>
<organism evidence="3 4">
    <name type="scientific">Marchantia polymorpha subsp. ruderalis</name>
    <dbReference type="NCBI Taxonomy" id="1480154"/>
    <lineage>
        <taxon>Eukaryota</taxon>
        <taxon>Viridiplantae</taxon>
        <taxon>Streptophyta</taxon>
        <taxon>Embryophyta</taxon>
        <taxon>Marchantiophyta</taxon>
        <taxon>Marchantiopsida</taxon>
        <taxon>Marchantiidae</taxon>
        <taxon>Marchantiales</taxon>
        <taxon>Marchantiaceae</taxon>
        <taxon>Marchantia</taxon>
    </lineage>
</organism>
<evidence type="ECO:0000313" key="4">
    <source>
        <dbReference type="Proteomes" id="UP000077202"/>
    </source>
</evidence>
<accession>A0A176WF25</accession>
<dbReference type="AlphaFoldDB" id="A0A176WF25"/>
<sequence length="279" mass="31798">MLGHRGNELLTKEEEKQFPKEREILAIESSKGPEKEDNVQPEVPPQRTTRVPVQTRSVGSEDVPQPNTSEELVKELMLSKEILEHIVAQVGGTVVVLWKHEGELMDWVKKLANDEAARSLEVECKVKFELECGRLQKKLKLVAVQLEELQGRVKKAEMTHQQLRDKTTDELRLRVEMCLRGFAMWKLQTVKWLKLDLLERRLMSTKASGYAEHKQLVELVNSFSSRLEDARENIQIEIVNVLRMLGADGSSEDAVDATSDGTAPKSSSPWAVEMFRRSK</sequence>